<accession>A0A2M8W469</accession>
<comment type="caution">
    <text evidence="1">The sequence shown here is derived from an EMBL/GenBank/DDBJ whole genome shotgun (WGS) entry which is preliminary data.</text>
</comment>
<sequence>MRVRQPAEPALSPALREDLVRTGYYPTLVEDVVDVAVAGEPCAAHLVHAETTFDGEEIRRHVTVLVLTATRLVTVHVDDQPADSERPAANAVATSESVPLREVRCVSLTHVVPTPEKHRVGDVPVELTVAIGWGAVSRVELEPAGCSDPTCEADHGLTGQILPDDLVLRVSAEAEGADAVRRAATFARALSAATAR</sequence>
<dbReference type="EMBL" id="PGTZ01000011">
    <property type="protein sequence ID" value="PJI85713.1"/>
    <property type="molecule type" value="Genomic_DNA"/>
</dbReference>
<protein>
    <recommendedName>
        <fullName evidence="3">Phosphodiesterase</fullName>
    </recommendedName>
</protein>
<evidence type="ECO:0000313" key="2">
    <source>
        <dbReference type="Proteomes" id="UP000231586"/>
    </source>
</evidence>
<gene>
    <name evidence="1" type="ORF">CLV34_2903</name>
</gene>
<dbReference type="Pfam" id="PF19461">
    <property type="entry name" value="DUF5998"/>
    <property type="match status" value="1"/>
</dbReference>
<dbReference type="Proteomes" id="UP000231586">
    <property type="component" value="Unassembled WGS sequence"/>
</dbReference>
<proteinExistence type="predicted"/>
<dbReference type="InterPro" id="IPR046040">
    <property type="entry name" value="DUF5998"/>
</dbReference>
<organism evidence="1 2">
    <name type="scientific">Luteimicrobium subarcticum</name>
    <dbReference type="NCBI Taxonomy" id="620910"/>
    <lineage>
        <taxon>Bacteria</taxon>
        <taxon>Bacillati</taxon>
        <taxon>Actinomycetota</taxon>
        <taxon>Actinomycetes</taxon>
        <taxon>Micrococcales</taxon>
        <taxon>Luteimicrobium</taxon>
    </lineage>
</organism>
<keyword evidence="2" id="KW-1185">Reference proteome</keyword>
<evidence type="ECO:0000313" key="1">
    <source>
        <dbReference type="EMBL" id="PJI85713.1"/>
    </source>
</evidence>
<reference evidence="1 2" key="1">
    <citation type="submission" date="2017-11" db="EMBL/GenBank/DDBJ databases">
        <title>Genomic Encyclopedia of Archaeal and Bacterial Type Strains, Phase II (KMG-II): From Individual Species to Whole Genera.</title>
        <authorList>
            <person name="Goeker M."/>
        </authorList>
    </citation>
    <scope>NUCLEOTIDE SEQUENCE [LARGE SCALE GENOMIC DNA]</scope>
    <source>
        <strain evidence="1 2">DSM 22413</strain>
    </source>
</reference>
<dbReference type="AlphaFoldDB" id="A0A2M8W469"/>
<evidence type="ECO:0008006" key="3">
    <source>
        <dbReference type="Google" id="ProtNLM"/>
    </source>
</evidence>
<name>A0A2M8W469_9MICO</name>